<protein>
    <submittedName>
        <fullName evidence="10">Putative permease of the major facilitator superfamily protein</fullName>
    </submittedName>
</protein>
<keyword evidence="8" id="KW-0732">Signal</keyword>
<comment type="subcellular location">
    <subcellularLocation>
        <location evidence="1">Membrane</location>
        <topology evidence="1">Multi-pass membrane protein</topology>
    </subcellularLocation>
</comment>
<dbReference type="PROSITE" id="PS50850">
    <property type="entry name" value="MFS"/>
    <property type="match status" value="1"/>
</dbReference>
<feature type="signal peptide" evidence="8">
    <location>
        <begin position="1"/>
        <end position="17"/>
    </location>
</feature>
<feature type="transmembrane region" description="Helical" evidence="7">
    <location>
        <begin position="424"/>
        <end position="442"/>
    </location>
</feature>
<dbReference type="Gene3D" id="1.20.1250.20">
    <property type="entry name" value="MFS general substrate transporter like domains"/>
    <property type="match status" value="2"/>
</dbReference>
<evidence type="ECO:0000256" key="2">
    <source>
        <dbReference type="ARBA" id="ARBA00022448"/>
    </source>
</evidence>
<feature type="transmembrane region" description="Helical" evidence="7">
    <location>
        <begin position="74"/>
        <end position="93"/>
    </location>
</feature>
<keyword evidence="4" id="KW-0769">Symport</keyword>
<feature type="transmembrane region" description="Helical" evidence="7">
    <location>
        <begin position="293"/>
        <end position="312"/>
    </location>
</feature>
<feature type="transmembrane region" description="Helical" evidence="7">
    <location>
        <begin position="161"/>
        <end position="183"/>
    </location>
</feature>
<evidence type="ECO:0000256" key="4">
    <source>
        <dbReference type="ARBA" id="ARBA00022847"/>
    </source>
</evidence>
<dbReference type="PANTHER" id="PTHR11662">
    <property type="entry name" value="SOLUTE CARRIER FAMILY 17"/>
    <property type="match status" value="1"/>
</dbReference>
<feature type="transmembrane region" description="Helical" evidence="7">
    <location>
        <begin position="189"/>
        <end position="210"/>
    </location>
</feature>
<evidence type="ECO:0000256" key="6">
    <source>
        <dbReference type="ARBA" id="ARBA00023136"/>
    </source>
</evidence>
<accession>A0A1Q3FSS1</accession>
<evidence type="ECO:0000256" key="5">
    <source>
        <dbReference type="ARBA" id="ARBA00022989"/>
    </source>
</evidence>
<evidence type="ECO:0000256" key="8">
    <source>
        <dbReference type="SAM" id="SignalP"/>
    </source>
</evidence>
<feature type="transmembrane region" description="Helical" evidence="7">
    <location>
        <begin position="128"/>
        <end position="149"/>
    </location>
</feature>
<evidence type="ECO:0000256" key="1">
    <source>
        <dbReference type="ARBA" id="ARBA00004141"/>
    </source>
</evidence>
<evidence type="ECO:0000313" key="10">
    <source>
        <dbReference type="EMBL" id="JAV30615.1"/>
    </source>
</evidence>
<feature type="transmembrane region" description="Helical" evidence="7">
    <location>
        <begin position="357"/>
        <end position="377"/>
    </location>
</feature>
<feature type="transmembrane region" description="Helical" evidence="7">
    <location>
        <begin position="100"/>
        <end position="122"/>
    </location>
</feature>
<keyword evidence="2" id="KW-0813">Transport</keyword>
<dbReference type="PANTHER" id="PTHR11662:SF336">
    <property type="entry name" value="LP19554P"/>
    <property type="match status" value="1"/>
</dbReference>
<evidence type="ECO:0000259" key="9">
    <source>
        <dbReference type="PROSITE" id="PS50850"/>
    </source>
</evidence>
<dbReference type="GO" id="GO:0016020">
    <property type="term" value="C:membrane"/>
    <property type="evidence" value="ECO:0007669"/>
    <property type="project" value="UniProtKB-SubCell"/>
</dbReference>
<feature type="transmembrane region" description="Helical" evidence="7">
    <location>
        <begin position="253"/>
        <end position="273"/>
    </location>
</feature>
<keyword evidence="6 7" id="KW-0472">Membrane</keyword>
<keyword evidence="5 7" id="KW-1133">Transmembrane helix</keyword>
<dbReference type="InterPro" id="IPR050382">
    <property type="entry name" value="MFS_Na/Anion_cotransporter"/>
</dbReference>
<dbReference type="GO" id="GO:0015293">
    <property type="term" value="F:symporter activity"/>
    <property type="evidence" value="ECO:0007669"/>
    <property type="project" value="UniProtKB-KW"/>
</dbReference>
<proteinExistence type="predicted"/>
<feature type="chain" id="PRO_5013247574" evidence="8">
    <location>
        <begin position="18"/>
        <end position="482"/>
    </location>
</feature>
<feature type="domain" description="Major facilitator superfamily (MFS) profile" evidence="9">
    <location>
        <begin position="1"/>
        <end position="447"/>
    </location>
</feature>
<feature type="transmembrane region" description="Helical" evidence="7">
    <location>
        <begin position="333"/>
        <end position="351"/>
    </location>
</feature>
<dbReference type="Pfam" id="PF07690">
    <property type="entry name" value="MFS_1"/>
    <property type="match status" value="1"/>
</dbReference>
<keyword evidence="3 7" id="KW-0812">Transmembrane</keyword>
<dbReference type="InterPro" id="IPR036259">
    <property type="entry name" value="MFS_trans_sf"/>
</dbReference>
<dbReference type="FunFam" id="1.20.1250.20:FF:000003">
    <property type="entry name" value="Solute carrier family 17 member 3"/>
    <property type="match status" value="1"/>
</dbReference>
<evidence type="ECO:0000256" key="3">
    <source>
        <dbReference type="ARBA" id="ARBA00022692"/>
    </source>
</evidence>
<dbReference type="EMBL" id="GFDL01004430">
    <property type="protein sequence ID" value="JAV30615.1"/>
    <property type="molecule type" value="Transcribed_RNA"/>
</dbReference>
<evidence type="ECO:0000256" key="7">
    <source>
        <dbReference type="SAM" id="Phobius"/>
    </source>
</evidence>
<dbReference type="InterPro" id="IPR011701">
    <property type="entry name" value="MFS"/>
</dbReference>
<dbReference type="SUPFAM" id="SSF103473">
    <property type="entry name" value="MFS general substrate transporter"/>
    <property type="match status" value="1"/>
</dbReference>
<dbReference type="GO" id="GO:0006820">
    <property type="term" value="P:monoatomic anion transport"/>
    <property type="evidence" value="ECO:0007669"/>
    <property type="project" value="TreeGrafter"/>
</dbReference>
<organism evidence="10">
    <name type="scientific">Culex tarsalis</name>
    <name type="common">Encephalitis mosquito</name>
    <dbReference type="NCBI Taxonomy" id="7177"/>
    <lineage>
        <taxon>Eukaryota</taxon>
        <taxon>Metazoa</taxon>
        <taxon>Ecdysozoa</taxon>
        <taxon>Arthropoda</taxon>
        <taxon>Hexapoda</taxon>
        <taxon>Insecta</taxon>
        <taxon>Pterygota</taxon>
        <taxon>Neoptera</taxon>
        <taxon>Endopterygota</taxon>
        <taxon>Diptera</taxon>
        <taxon>Nematocera</taxon>
        <taxon>Culicoidea</taxon>
        <taxon>Culicidae</taxon>
        <taxon>Culicinae</taxon>
        <taxon>Culicini</taxon>
        <taxon>Culex</taxon>
        <taxon>Culex</taxon>
    </lineage>
</organism>
<reference evidence="10" key="1">
    <citation type="submission" date="2017-01" db="EMBL/GenBank/DDBJ databases">
        <title>A deep insight into the sialotranscriptome of adult male and female Cluex tarsalis mosquitoes.</title>
        <authorList>
            <person name="Ribeiro J.M."/>
            <person name="Moreira F."/>
            <person name="Bernard K.A."/>
            <person name="Calvo E."/>
        </authorList>
    </citation>
    <scope>NUCLEOTIDE SEQUENCE</scope>
    <source>
        <strain evidence="10">Kern County</strain>
        <tissue evidence="10">Salivary glands</tissue>
    </source>
</reference>
<sequence length="482" mass="52523">MIFIACLTSFMLRVNMSINLLAMVQPTATGNSTSATLANVTAVNTTTTTFSSDPLPVANYGPRYAWGQQTQSHILGAYFYGYLLTSLPAGLLAERYGPKALVTSSFVSSAVVTAVTPALAAYSAWAVIGSRALIGLLAGFVYPALHNLISRWIPPNERGKVIACISGGSTFGTVLTWPIAGILTEKFGWGYSFYVPALFVLLIAILWVSLIEDSPAEHKSITPTERQFIEESFGDTLSKTKVFPPYKQVFTSLPYLSLLVLHYGNFWGMNFFITQAPKFMNEVLGFKLANAGFLSSLPYLARMFSGFFFGFIGDLIRQKDLLSTTAIRKSFCLFSHLIPGAFLVILPFVAQDPLVCVGLIVACLGFNGSSTITNLVNAQDLAPNFAATLYGFMNFLGTTAGFLAPMLVAYFTAEKNTMDEWRNVFLISAAIYVISGVIFIMFGSGKVQKWNDVQPKVEPTTNNITDCSSSCNNVECCEAKRK</sequence>
<dbReference type="AlphaFoldDB" id="A0A1Q3FSS1"/>
<name>A0A1Q3FSS1_CULTA</name>
<dbReference type="InterPro" id="IPR020846">
    <property type="entry name" value="MFS_dom"/>
</dbReference>
<feature type="transmembrane region" description="Helical" evidence="7">
    <location>
        <begin position="389"/>
        <end position="412"/>
    </location>
</feature>